<protein>
    <submittedName>
        <fullName evidence="2">Uncharacterized protein</fullName>
    </submittedName>
</protein>
<keyword evidence="1" id="KW-0812">Transmembrane</keyword>
<dbReference type="Proteomes" id="UP000694892">
    <property type="component" value="Chromosome 2L"/>
</dbReference>
<gene>
    <name evidence="2" type="ORF">XELAEV_18011666mg</name>
</gene>
<sequence length="68" mass="7487">MQTQGHVHRKGNIYHVACIGATVYLAYGGMLWHHLCVVASGTKQSARNLPQMCLSCSSAFIFVCVFWG</sequence>
<dbReference type="EMBL" id="CM004468">
    <property type="protein sequence ID" value="OCT94002.1"/>
    <property type="molecule type" value="Genomic_DNA"/>
</dbReference>
<keyword evidence="1" id="KW-1133">Transmembrane helix</keyword>
<organism evidence="2 3">
    <name type="scientific">Xenopus laevis</name>
    <name type="common">African clawed frog</name>
    <dbReference type="NCBI Taxonomy" id="8355"/>
    <lineage>
        <taxon>Eukaryota</taxon>
        <taxon>Metazoa</taxon>
        <taxon>Chordata</taxon>
        <taxon>Craniata</taxon>
        <taxon>Vertebrata</taxon>
        <taxon>Euteleostomi</taxon>
        <taxon>Amphibia</taxon>
        <taxon>Batrachia</taxon>
        <taxon>Anura</taxon>
        <taxon>Pipoidea</taxon>
        <taxon>Pipidae</taxon>
        <taxon>Xenopodinae</taxon>
        <taxon>Xenopus</taxon>
        <taxon>Xenopus</taxon>
    </lineage>
</organism>
<accession>A0A974DNU7</accession>
<proteinExistence type="predicted"/>
<evidence type="ECO:0000313" key="2">
    <source>
        <dbReference type="EMBL" id="OCT94002.1"/>
    </source>
</evidence>
<evidence type="ECO:0000256" key="1">
    <source>
        <dbReference type="SAM" id="Phobius"/>
    </source>
</evidence>
<keyword evidence="1" id="KW-0472">Membrane</keyword>
<dbReference type="AlphaFoldDB" id="A0A974DNU7"/>
<name>A0A974DNU7_XENLA</name>
<evidence type="ECO:0000313" key="3">
    <source>
        <dbReference type="Proteomes" id="UP000694892"/>
    </source>
</evidence>
<reference evidence="3" key="1">
    <citation type="journal article" date="2016" name="Nature">
        <title>Genome evolution in the allotetraploid frog Xenopus laevis.</title>
        <authorList>
            <person name="Session A.M."/>
            <person name="Uno Y."/>
            <person name="Kwon T."/>
            <person name="Chapman J.A."/>
            <person name="Toyoda A."/>
            <person name="Takahashi S."/>
            <person name="Fukui A."/>
            <person name="Hikosaka A."/>
            <person name="Suzuki A."/>
            <person name="Kondo M."/>
            <person name="van Heeringen S.J."/>
            <person name="Quigley I."/>
            <person name="Heinz S."/>
            <person name="Ogino H."/>
            <person name="Ochi H."/>
            <person name="Hellsten U."/>
            <person name="Lyons J.B."/>
            <person name="Simakov O."/>
            <person name="Putnam N."/>
            <person name="Stites J."/>
            <person name="Kuroki Y."/>
            <person name="Tanaka T."/>
            <person name="Michiue T."/>
            <person name="Watanabe M."/>
            <person name="Bogdanovic O."/>
            <person name="Lister R."/>
            <person name="Georgiou G."/>
            <person name="Paranjpe S.S."/>
            <person name="van Kruijsbergen I."/>
            <person name="Shu S."/>
            <person name="Carlson J."/>
            <person name="Kinoshita T."/>
            <person name="Ohta Y."/>
            <person name="Mawaribuchi S."/>
            <person name="Jenkins J."/>
            <person name="Grimwood J."/>
            <person name="Schmutz J."/>
            <person name="Mitros T."/>
            <person name="Mozaffari S.V."/>
            <person name="Suzuki Y."/>
            <person name="Haramoto Y."/>
            <person name="Yamamoto T.S."/>
            <person name="Takagi C."/>
            <person name="Heald R."/>
            <person name="Miller K."/>
            <person name="Haudenschild C."/>
            <person name="Kitzman J."/>
            <person name="Nakayama T."/>
            <person name="Izutsu Y."/>
            <person name="Robert J."/>
            <person name="Fortriede J."/>
            <person name="Burns K."/>
            <person name="Lotay V."/>
            <person name="Karimi K."/>
            <person name="Yasuoka Y."/>
            <person name="Dichmann D.S."/>
            <person name="Flajnik M.F."/>
            <person name="Houston D.W."/>
            <person name="Shendure J."/>
            <person name="DuPasquier L."/>
            <person name="Vize P.D."/>
            <person name="Zorn A.M."/>
            <person name="Ito M."/>
            <person name="Marcotte E.M."/>
            <person name="Wallingford J.B."/>
            <person name="Ito Y."/>
            <person name="Asashima M."/>
            <person name="Ueno N."/>
            <person name="Matsuda Y."/>
            <person name="Veenstra G.J."/>
            <person name="Fujiyama A."/>
            <person name="Harland R.M."/>
            <person name="Taira M."/>
            <person name="Rokhsar D.S."/>
        </authorList>
    </citation>
    <scope>NUCLEOTIDE SEQUENCE [LARGE SCALE GENOMIC DNA]</scope>
    <source>
        <strain evidence="3">J</strain>
    </source>
</reference>
<feature type="transmembrane region" description="Helical" evidence="1">
    <location>
        <begin position="12"/>
        <end position="29"/>
    </location>
</feature>
<feature type="transmembrane region" description="Helical" evidence="1">
    <location>
        <begin position="49"/>
        <end position="67"/>
    </location>
</feature>